<dbReference type="EMBL" id="AP022213">
    <property type="protein sequence ID" value="BBT17341.1"/>
    <property type="molecule type" value="Genomic_DNA"/>
</dbReference>
<reference evidence="3 4" key="1">
    <citation type="submission" date="2019-12" db="EMBL/GenBank/DDBJ databases">
        <title>complete genome sequences of Pseudomonas otitidis str. WP8-S17-CRE-03 isolated from wastewater treatment plant effluent.</title>
        <authorList>
            <person name="Sekizuka T."/>
            <person name="Itokawa K."/>
            <person name="Yatsu K."/>
            <person name="Inamine Y."/>
            <person name="Kuroda M."/>
        </authorList>
    </citation>
    <scope>NUCLEOTIDE SEQUENCE [LARGE SCALE GENOMIC DNA]</scope>
    <source>
        <strain evidence="3 4">WP8-S17-CRE-03</strain>
    </source>
</reference>
<evidence type="ECO:0000256" key="2">
    <source>
        <dbReference type="SAM" id="Phobius"/>
    </source>
</evidence>
<feature type="transmembrane region" description="Helical" evidence="2">
    <location>
        <begin position="12"/>
        <end position="32"/>
    </location>
</feature>
<sequence length="184" mass="19926">MTMLNVVPGDLARRLLLLGAVLALGAVVGWWVNGWRWEARLADADRLHASTLGEISRAVAAQLQAAQQQQAELQQRLALLDQQRYQELTHAQEQQNRLRADLAASARRMYVPVTAASCQQLPTTPGAAGLDDGAYRAELQPAAAADLANLAGDADTCARRLSGLQEWVREGQRLGEGVVALPRN</sequence>
<evidence type="ECO:0008006" key="5">
    <source>
        <dbReference type="Google" id="ProtNLM"/>
    </source>
</evidence>
<dbReference type="AlphaFoldDB" id="A0A6S5RMJ3"/>
<protein>
    <recommendedName>
        <fullName evidence="5">Lysis protein</fullName>
    </recommendedName>
</protein>
<keyword evidence="2" id="KW-0812">Transmembrane</keyword>
<evidence type="ECO:0000256" key="1">
    <source>
        <dbReference type="SAM" id="Coils"/>
    </source>
</evidence>
<proteinExistence type="predicted"/>
<dbReference type="Proteomes" id="UP000515591">
    <property type="component" value="Chromosome"/>
</dbReference>
<feature type="coiled-coil region" evidence="1">
    <location>
        <begin position="56"/>
        <end position="83"/>
    </location>
</feature>
<keyword evidence="2" id="KW-1133">Transmembrane helix</keyword>
<gene>
    <name evidence="3" type="ORF">WP8S17C03_33900</name>
</gene>
<dbReference type="InterPro" id="IPR004929">
    <property type="entry name" value="I-spanin"/>
</dbReference>
<keyword evidence="1" id="KW-0175">Coiled coil</keyword>
<dbReference type="Pfam" id="PF03245">
    <property type="entry name" value="Phage_lysis"/>
    <property type="match status" value="1"/>
</dbReference>
<dbReference type="RefSeq" id="WP_182850351.1">
    <property type="nucleotide sequence ID" value="NZ_AP022213.1"/>
</dbReference>
<name>A0A6S5RMJ3_9GAMM</name>
<evidence type="ECO:0000313" key="3">
    <source>
        <dbReference type="EMBL" id="BBT17341.1"/>
    </source>
</evidence>
<keyword evidence="2" id="KW-0472">Membrane</keyword>
<dbReference type="GO" id="GO:0044659">
    <property type="term" value="P:viral release from host cell by cytolysis"/>
    <property type="evidence" value="ECO:0007669"/>
    <property type="project" value="InterPro"/>
</dbReference>
<organism evidence="3 4">
    <name type="scientific">Metapseudomonas otitidis</name>
    <dbReference type="NCBI Taxonomy" id="319939"/>
    <lineage>
        <taxon>Bacteria</taxon>
        <taxon>Pseudomonadati</taxon>
        <taxon>Pseudomonadota</taxon>
        <taxon>Gammaproteobacteria</taxon>
        <taxon>Pseudomonadales</taxon>
        <taxon>Pseudomonadaceae</taxon>
        <taxon>Metapseudomonas</taxon>
    </lineage>
</organism>
<evidence type="ECO:0000313" key="4">
    <source>
        <dbReference type="Proteomes" id="UP000515591"/>
    </source>
</evidence>
<accession>A0A6S5RMJ3</accession>